<protein>
    <submittedName>
        <fullName evidence="3">Predicted Peptidoglycan domain-containing protein</fullName>
    </submittedName>
</protein>
<reference evidence="4" key="1">
    <citation type="submission" date="2016-11" db="EMBL/GenBank/DDBJ databases">
        <authorList>
            <person name="Varghese N."/>
            <person name="Submissions S."/>
        </authorList>
    </citation>
    <scope>NUCLEOTIDE SEQUENCE [LARGE SCALE GENOMIC DNA]</scope>
    <source>
        <strain evidence="4">DSM 26884</strain>
    </source>
</reference>
<keyword evidence="4" id="KW-1185">Reference proteome</keyword>
<dbReference type="Gene3D" id="1.20.141.10">
    <property type="entry name" value="Chitosanase, subunit A, domain 1"/>
    <property type="match status" value="1"/>
</dbReference>
<evidence type="ECO:0000259" key="2">
    <source>
        <dbReference type="Pfam" id="PF09374"/>
    </source>
</evidence>
<sequence length="174" mass="20128">MAKAEVLFKIIRKWEGGWSDHKNDKGGKTNMGITLSTWRSCGYDKDGDGDIDADDLRLITPEDVFNIFKKYYWDRYQADFIHNQSIANICVDWVWASGRPGITRVQQLLQIKVDGIVGPQTVASINLANQRQLFEAVKADRIRFVEEICKKNPSQLVFRKGWLNRINDFKFSVR</sequence>
<dbReference type="GeneID" id="92713637"/>
<dbReference type="InterPro" id="IPR018537">
    <property type="entry name" value="Peptidoglycan-bd_3"/>
</dbReference>
<evidence type="ECO:0000313" key="3">
    <source>
        <dbReference type="EMBL" id="SHJ37632.1"/>
    </source>
</evidence>
<evidence type="ECO:0000313" key="4">
    <source>
        <dbReference type="Proteomes" id="UP000184192"/>
    </source>
</evidence>
<dbReference type="AlphaFoldDB" id="A0A1M6IT51"/>
<dbReference type="Proteomes" id="UP000184192">
    <property type="component" value="Unassembled WGS sequence"/>
</dbReference>
<feature type="domain" description="Peptidoglycan binding" evidence="2">
    <location>
        <begin position="106"/>
        <end position="166"/>
    </location>
</feature>
<dbReference type="Pfam" id="PF05838">
    <property type="entry name" value="Glyco_hydro_108"/>
    <property type="match status" value="1"/>
</dbReference>
<evidence type="ECO:0000259" key="1">
    <source>
        <dbReference type="Pfam" id="PF05838"/>
    </source>
</evidence>
<gene>
    <name evidence="3" type="ORF">SAMN05444350_1257</name>
</gene>
<organism evidence="3 4">
    <name type="scientific">Bacteroides stercorirosoris</name>
    <dbReference type="NCBI Taxonomy" id="871324"/>
    <lineage>
        <taxon>Bacteria</taxon>
        <taxon>Pseudomonadati</taxon>
        <taxon>Bacteroidota</taxon>
        <taxon>Bacteroidia</taxon>
        <taxon>Bacteroidales</taxon>
        <taxon>Bacteroidaceae</taxon>
        <taxon>Bacteroides</taxon>
    </lineage>
</organism>
<dbReference type="InterPro" id="IPR018247">
    <property type="entry name" value="EF_Hand_1_Ca_BS"/>
</dbReference>
<dbReference type="Pfam" id="PF09374">
    <property type="entry name" value="PG_binding_3"/>
    <property type="match status" value="1"/>
</dbReference>
<feature type="domain" description="TtsA-like Glycoside hydrolase family 108" evidence="1">
    <location>
        <begin position="9"/>
        <end position="98"/>
    </location>
</feature>
<dbReference type="eggNOG" id="COG3926">
    <property type="taxonomic scope" value="Bacteria"/>
</dbReference>
<name>A0A1M6IT51_9BACE</name>
<dbReference type="InterPro" id="IPR008565">
    <property type="entry name" value="TtsA-like_GH18_dom"/>
</dbReference>
<accession>A0A1M6IT51</accession>
<dbReference type="EMBL" id="FQZN01000025">
    <property type="protein sequence ID" value="SHJ37632.1"/>
    <property type="molecule type" value="Genomic_DNA"/>
</dbReference>
<dbReference type="RefSeq" id="WP_025835810.1">
    <property type="nucleotide sequence ID" value="NZ_FQZN01000025.1"/>
</dbReference>
<dbReference type="SUPFAM" id="SSF53955">
    <property type="entry name" value="Lysozyme-like"/>
    <property type="match status" value="1"/>
</dbReference>
<dbReference type="InterPro" id="IPR023346">
    <property type="entry name" value="Lysozyme-like_dom_sf"/>
</dbReference>
<dbReference type="PROSITE" id="PS00018">
    <property type="entry name" value="EF_HAND_1"/>
    <property type="match status" value="1"/>
</dbReference>
<proteinExistence type="predicted"/>